<evidence type="ECO:0000313" key="1">
    <source>
        <dbReference type="EMBL" id="KAK1372392.1"/>
    </source>
</evidence>
<sequence>MCQSPSQVFFFANDLENYSVFGRHILAYGDFNSFGKCIPFPQAEKVYNQDLYYKKTVKYVGEPMTHLESIASYAVTAASGGEVLSDSQFDIQGQRLEDSRESECIFNNCGL</sequence>
<name>A0AAD8MGV4_9APIA</name>
<accession>A0AAD8MGV4</accession>
<evidence type="ECO:0000313" key="2">
    <source>
        <dbReference type="Proteomes" id="UP001237642"/>
    </source>
</evidence>
<proteinExistence type="predicted"/>
<reference evidence="1" key="2">
    <citation type="submission" date="2023-05" db="EMBL/GenBank/DDBJ databases">
        <authorList>
            <person name="Schelkunov M.I."/>
        </authorList>
    </citation>
    <scope>NUCLEOTIDE SEQUENCE</scope>
    <source>
        <strain evidence="1">Hsosn_3</strain>
        <tissue evidence="1">Leaf</tissue>
    </source>
</reference>
<keyword evidence="2" id="KW-1185">Reference proteome</keyword>
<comment type="caution">
    <text evidence="1">The sequence shown here is derived from an EMBL/GenBank/DDBJ whole genome shotgun (WGS) entry which is preliminary data.</text>
</comment>
<reference evidence="1" key="1">
    <citation type="submission" date="2023-02" db="EMBL/GenBank/DDBJ databases">
        <title>Genome of toxic invasive species Heracleum sosnowskyi carries increased number of genes despite the absence of recent whole-genome duplications.</title>
        <authorList>
            <person name="Schelkunov M."/>
            <person name="Shtratnikova V."/>
            <person name="Makarenko M."/>
            <person name="Klepikova A."/>
            <person name="Omelchenko D."/>
            <person name="Novikova G."/>
            <person name="Obukhova E."/>
            <person name="Bogdanov V."/>
            <person name="Penin A."/>
            <person name="Logacheva M."/>
        </authorList>
    </citation>
    <scope>NUCLEOTIDE SEQUENCE</scope>
    <source>
        <strain evidence="1">Hsosn_3</strain>
        <tissue evidence="1">Leaf</tissue>
    </source>
</reference>
<dbReference type="EMBL" id="JAUIZM010000007">
    <property type="protein sequence ID" value="KAK1372392.1"/>
    <property type="molecule type" value="Genomic_DNA"/>
</dbReference>
<dbReference type="Gene3D" id="3.40.1380.20">
    <property type="entry name" value="Pyruvate kinase, C-terminal domain"/>
    <property type="match status" value="1"/>
</dbReference>
<dbReference type="AlphaFoldDB" id="A0AAD8MGV4"/>
<dbReference type="Proteomes" id="UP001237642">
    <property type="component" value="Unassembled WGS sequence"/>
</dbReference>
<protein>
    <submittedName>
        <fullName evidence="1">Uncharacterized protein</fullName>
    </submittedName>
</protein>
<organism evidence="1 2">
    <name type="scientific">Heracleum sosnowskyi</name>
    <dbReference type="NCBI Taxonomy" id="360622"/>
    <lineage>
        <taxon>Eukaryota</taxon>
        <taxon>Viridiplantae</taxon>
        <taxon>Streptophyta</taxon>
        <taxon>Embryophyta</taxon>
        <taxon>Tracheophyta</taxon>
        <taxon>Spermatophyta</taxon>
        <taxon>Magnoliopsida</taxon>
        <taxon>eudicotyledons</taxon>
        <taxon>Gunneridae</taxon>
        <taxon>Pentapetalae</taxon>
        <taxon>asterids</taxon>
        <taxon>campanulids</taxon>
        <taxon>Apiales</taxon>
        <taxon>Apiaceae</taxon>
        <taxon>Apioideae</taxon>
        <taxon>apioid superclade</taxon>
        <taxon>Tordylieae</taxon>
        <taxon>Tordyliinae</taxon>
        <taxon>Heracleum</taxon>
    </lineage>
</organism>
<dbReference type="InterPro" id="IPR036918">
    <property type="entry name" value="Pyrv_Knase_C_sf"/>
</dbReference>
<gene>
    <name evidence="1" type="ORF">POM88_028585</name>
</gene>